<dbReference type="Ensembl" id="ENSVKKT00000020767.1">
    <property type="protein sequence ID" value="ENSVKKP00000020266.1"/>
    <property type="gene ID" value="ENSVKKG00000013662.1"/>
</dbReference>
<evidence type="ECO:0000313" key="2">
    <source>
        <dbReference type="Ensembl" id="ENSVKKP00000020266.1"/>
    </source>
</evidence>
<accession>A0A8D2LCC9</accession>
<sequence length="101" mass="11679">MKYLTTVARPLRLPGLLIRKNVTKTRGRKQKRLTRFKSFSSPNSLNLLLFIQIQLLSVFSWSLECTKYNVNTCNACIQSGPGCAWCKKRVNIHNFAWLMCL</sequence>
<dbReference type="SUPFAM" id="SSF103575">
    <property type="entry name" value="Plexin repeat"/>
    <property type="match status" value="1"/>
</dbReference>
<dbReference type="Proteomes" id="UP000694545">
    <property type="component" value="Unplaced"/>
</dbReference>
<keyword evidence="3" id="KW-1185">Reference proteome</keyword>
<reference evidence="2" key="1">
    <citation type="submission" date="2025-08" db="UniProtKB">
        <authorList>
            <consortium name="Ensembl"/>
        </authorList>
    </citation>
    <scope>IDENTIFICATION</scope>
</reference>
<organism evidence="2 3">
    <name type="scientific">Varanus komodoensis</name>
    <name type="common">Komodo dragon</name>
    <dbReference type="NCBI Taxonomy" id="61221"/>
    <lineage>
        <taxon>Eukaryota</taxon>
        <taxon>Metazoa</taxon>
        <taxon>Chordata</taxon>
        <taxon>Craniata</taxon>
        <taxon>Vertebrata</taxon>
        <taxon>Euteleostomi</taxon>
        <taxon>Lepidosauria</taxon>
        <taxon>Squamata</taxon>
        <taxon>Bifurcata</taxon>
        <taxon>Unidentata</taxon>
        <taxon>Episquamata</taxon>
        <taxon>Toxicofera</taxon>
        <taxon>Anguimorpha</taxon>
        <taxon>Paleoanguimorpha</taxon>
        <taxon>Varanoidea</taxon>
        <taxon>Varanidae</taxon>
        <taxon>Varanus</taxon>
    </lineage>
</organism>
<dbReference type="Gene3D" id="3.30.1680.10">
    <property type="entry name" value="ligand-binding face of the semaphorins, domain 2"/>
    <property type="match status" value="1"/>
</dbReference>
<protein>
    <recommendedName>
        <fullName evidence="1">Integrin beta N-terminal domain-containing protein</fullName>
    </recommendedName>
</protein>
<evidence type="ECO:0000259" key="1">
    <source>
        <dbReference type="Pfam" id="PF17205"/>
    </source>
</evidence>
<proteinExistence type="predicted"/>
<evidence type="ECO:0000313" key="3">
    <source>
        <dbReference type="Proteomes" id="UP000694545"/>
    </source>
</evidence>
<dbReference type="Pfam" id="PF17205">
    <property type="entry name" value="PSI_integrin"/>
    <property type="match status" value="1"/>
</dbReference>
<name>A0A8D2LCC9_VARKO</name>
<feature type="domain" description="Integrin beta N-terminal" evidence="1">
    <location>
        <begin position="64"/>
        <end position="89"/>
    </location>
</feature>
<dbReference type="AlphaFoldDB" id="A0A8D2LCC9"/>
<reference evidence="2" key="2">
    <citation type="submission" date="2025-09" db="UniProtKB">
        <authorList>
            <consortium name="Ensembl"/>
        </authorList>
    </citation>
    <scope>IDENTIFICATION</scope>
</reference>
<dbReference type="InterPro" id="IPR033760">
    <property type="entry name" value="Integrin_beta_N"/>
</dbReference>